<keyword evidence="3" id="KW-0443">Lipid metabolism</keyword>
<evidence type="ECO:0008006" key="6">
    <source>
        <dbReference type="Google" id="ProtNLM"/>
    </source>
</evidence>
<proteinExistence type="predicted"/>
<dbReference type="STRING" id="83449.BON30_31375"/>
<comment type="caution">
    <text evidence="4">The sequence shown here is derived from an EMBL/GenBank/DDBJ whole genome shotgun (WGS) entry which is preliminary data.</text>
</comment>
<evidence type="ECO:0000256" key="2">
    <source>
        <dbReference type="ARBA" id="ARBA00022963"/>
    </source>
</evidence>
<evidence type="ECO:0000313" key="4">
    <source>
        <dbReference type="EMBL" id="OJH36989.1"/>
    </source>
</evidence>
<dbReference type="Proteomes" id="UP000182229">
    <property type="component" value="Unassembled WGS sequence"/>
</dbReference>
<dbReference type="PROSITE" id="PS51257">
    <property type="entry name" value="PROKAR_LIPOPROTEIN"/>
    <property type="match status" value="1"/>
</dbReference>
<dbReference type="GO" id="GO:0016042">
    <property type="term" value="P:lipid catabolic process"/>
    <property type="evidence" value="ECO:0007669"/>
    <property type="project" value="UniProtKB-KW"/>
</dbReference>
<dbReference type="AlphaFoldDB" id="A0A1L9B3Z6"/>
<accession>A0A1L9B3Z6</accession>
<dbReference type="RefSeq" id="WP_071902137.1">
    <property type="nucleotide sequence ID" value="NZ_MPIN01000009.1"/>
</dbReference>
<evidence type="ECO:0000256" key="1">
    <source>
        <dbReference type="ARBA" id="ARBA00022801"/>
    </source>
</evidence>
<gene>
    <name evidence="4" type="ORF">BON30_31375</name>
</gene>
<dbReference type="PANTHER" id="PTHR10272">
    <property type="entry name" value="PLATELET-ACTIVATING FACTOR ACETYLHYDROLASE"/>
    <property type="match status" value="1"/>
</dbReference>
<reference evidence="4 5" key="2">
    <citation type="submission" date="2016-12" db="EMBL/GenBank/DDBJ databases">
        <title>Draft Genome Sequence of Cystobacter ferrugineus Strain Cbfe23.</title>
        <authorList>
            <person name="Akbar S."/>
            <person name="Dowd S.E."/>
            <person name="Stevens D.C."/>
        </authorList>
    </citation>
    <scope>NUCLEOTIDE SEQUENCE [LARGE SCALE GENOMIC DNA]</scope>
    <source>
        <strain evidence="4 5">Cbfe23</strain>
    </source>
</reference>
<evidence type="ECO:0000256" key="3">
    <source>
        <dbReference type="ARBA" id="ARBA00023098"/>
    </source>
</evidence>
<dbReference type="EMBL" id="MPIN01000009">
    <property type="protein sequence ID" value="OJH36989.1"/>
    <property type="molecule type" value="Genomic_DNA"/>
</dbReference>
<dbReference type="Gene3D" id="3.40.50.1820">
    <property type="entry name" value="alpha/beta hydrolase"/>
    <property type="match status" value="1"/>
</dbReference>
<keyword evidence="5" id="KW-1185">Reference proteome</keyword>
<name>A0A1L9B3Z6_9BACT</name>
<dbReference type="SUPFAM" id="SSF53474">
    <property type="entry name" value="alpha/beta-Hydrolases"/>
    <property type="match status" value="1"/>
</dbReference>
<dbReference type="Pfam" id="PF03403">
    <property type="entry name" value="PAF-AH_p_II"/>
    <property type="match status" value="1"/>
</dbReference>
<dbReference type="OrthoDB" id="569821at2"/>
<sequence length="511" mass="54960">MKKVEGAFVLWMGIGWLSGCGGSGETEPPDDRCVATVGVDILPGQFPNEVDLQSDANLEVAVLSTDGLAAGEADPRTATLESPDGSRTASALETLEQRDVNADGHPDPVLRFSIPTLVDAGVLHPDAARLTFRISTTSGERLTGCDRIVAAGRAHVRLPMPGGVHEVGTTVYHWEDAARRETFSGAVHENRELMVRFWYPSVPQPHAQPGSYFLDTYEGALAATSQKLPARFFDFFYGHAVLEAPLAGSSERFPVLVLSPGYGMSPALYSGFAEELASRGYVVAAISHTHSSGPVVFPDGRVARRTVELGLFNANPVADVWLADARFVLDQLERMDGSDPRGRFTKRLDLDRIGMLGHSFGGATAGNICVSDDRVKAGANLDGTFQGNDYTRGCDEPFLLMHAGQKDGTHQDFLHALRAVGYELTFPTAGHASFSDLPFGIELMRSFGANPGDELEIGALDGARGLGLMREYLVAFFDKHLSGVPSPLLEGGSVDRGDVRLTVHARPRRRG</sequence>
<dbReference type="PANTHER" id="PTHR10272:SF0">
    <property type="entry name" value="PLATELET-ACTIVATING FACTOR ACETYLHYDROLASE"/>
    <property type="match status" value="1"/>
</dbReference>
<keyword evidence="2" id="KW-0442">Lipid degradation</keyword>
<evidence type="ECO:0000313" key="5">
    <source>
        <dbReference type="Proteomes" id="UP000182229"/>
    </source>
</evidence>
<dbReference type="GO" id="GO:0003847">
    <property type="term" value="F:1-alkyl-2-acetylglycerophosphocholine esterase activity"/>
    <property type="evidence" value="ECO:0007669"/>
    <property type="project" value="TreeGrafter"/>
</dbReference>
<protein>
    <recommendedName>
        <fullName evidence="6">Lipase</fullName>
    </recommendedName>
</protein>
<keyword evidence="1" id="KW-0378">Hydrolase</keyword>
<dbReference type="InterPro" id="IPR029058">
    <property type="entry name" value="AB_hydrolase_fold"/>
</dbReference>
<organism evidence="4 5">
    <name type="scientific">Cystobacter ferrugineus</name>
    <dbReference type="NCBI Taxonomy" id="83449"/>
    <lineage>
        <taxon>Bacteria</taxon>
        <taxon>Pseudomonadati</taxon>
        <taxon>Myxococcota</taxon>
        <taxon>Myxococcia</taxon>
        <taxon>Myxococcales</taxon>
        <taxon>Cystobacterineae</taxon>
        <taxon>Archangiaceae</taxon>
        <taxon>Cystobacter</taxon>
    </lineage>
</organism>
<reference evidence="5" key="1">
    <citation type="submission" date="2016-11" db="EMBL/GenBank/DDBJ databases">
        <authorList>
            <person name="Shukria A."/>
            <person name="Stevens D.C."/>
        </authorList>
    </citation>
    <scope>NUCLEOTIDE SEQUENCE [LARGE SCALE GENOMIC DNA]</scope>
    <source>
        <strain evidence="5">Cbfe23</strain>
    </source>
</reference>